<dbReference type="AlphaFoldDB" id="A0AAV2DXA9"/>
<evidence type="ECO:0000313" key="1">
    <source>
        <dbReference type="EMBL" id="CAL1378306.1"/>
    </source>
</evidence>
<organism evidence="1 2">
    <name type="scientific">Linum trigynum</name>
    <dbReference type="NCBI Taxonomy" id="586398"/>
    <lineage>
        <taxon>Eukaryota</taxon>
        <taxon>Viridiplantae</taxon>
        <taxon>Streptophyta</taxon>
        <taxon>Embryophyta</taxon>
        <taxon>Tracheophyta</taxon>
        <taxon>Spermatophyta</taxon>
        <taxon>Magnoliopsida</taxon>
        <taxon>eudicotyledons</taxon>
        <taxon>Gunneridae</taxon>
        <taxon>Pentapetalae</taxon>
        <taxon>rosids</taxon>
        <taxon>fabids</taxon>
        <taxon>Malpighiales</taxon>
        <taxon>Linaceae</taxon>
        <taxon>Linum</taxon>
    </lineage>
</organism>
<gene>
    <name evidence="1" type="ORF">LTRI10_LOCUS19899</name>
</gene>
<dbReference type="Proteomes" id="UP001497516">
    <property type="component" value="Chromosome 3"/>
</dbReference>
<protein>
    <submittedName>
        <fullName evidence="1">Uncharacterized protein</fullName>
    </submittedName>
</protein>
<name>A0AAV2DXA9_9ROSI</name>
<proteinExistence type="predicted"/>
<reference evidence="1 2" key="1">
    <citation type="submission" date="2024-04" db="EMBL/GenBank/DDBJ databases">
        <authorList>
            <person name="Fracassetti M."/>
        </authorList>
    </citation>
    <scope>NUCLEOTIDE SEQUENCE [LARGE SCALE GENOMIC DNA]</scope>
</reference>
<accession>A0AAV2DXA9</accession>
<sequence>MGPSKEMQDDLMKEIAWRLPLQSVLEVKERERMWKEVLVDDGSELEEFLDRFQWVQSNSKEGRGVEEAIGFQAEDKVEVEEACTGHVLQVISPPNFEELFGKNPFAVTLYQTKTTSIVVPLGGSDGGQTMLSYHGWGN</sequence>
<evidence type="ECO:0000313" key="2">
    <source>
        <dbReference type="Proteomes" id="UP001497516"/>
    </source>
</evidence>
<keyword evidence="2" id="KW-1185">Reference proteome</keyword>
<dbReference type="EMBL" id="OZ034816">
    <property type="protein sequence ID" value="CAL1378306.1"/>
    <property type="molecule type" value="Genomic_DNA"/>
</dbReference>